<accession>A0ABW9XQC2</accession>
<keyword evidence="3" id="KW-1185">Reference proteome</keyword>
<dbReference type="GO" id="GO:0016740">
    <property type="term" value="F:transferase activity"/>
    <property type="evidence" value="ECO:0007669"/>
    <property type="project" value="UniProtKB-KW"/>
</dbReference>
<organism evidence="2 3">
    <name type="scientific">Paenibacillus glycinis</name>
    <dbReference type="NCBI Taxonomy" id="2697035"/>
    <lineage>
        <taxon>Bacteria</taxon>
        <taxon>Bacillati</taxon>
        <taxon>Bacillota</taxon>
        <taxon>Bacilli</taxon>
        <taxon>Bacillales</taxon>
        <taxon>Paenibacillaceae</taxon>
        <taxon>Paenibacillus</taxon>
    </lineage>
</organism>
<dbReference type="InterPro" id="IPR007345">
    <property type="entry name" value="Polysacch_pyruvyl_Trfase"/>
</dbReference>
<evidence type="ECO:0000259" key="1">
    <source>
        <dbReference type="Pfam" id="PF04230"/>
    </source>
</evidence>
<dbReference type="Proteomes" id="UP000665561">
    <property type="component" value="Unassembled WGS sequence"/>
</dbReference>
<name>A0ABW9XQC2_9BACL</name>
<comment type="caution">
    <text evidence="2">The sequence shown here is derived from an EMBL/GenBank/DDBJ whole genome shotgun (WGS) entry which is preliminary data.</text>
</comment>
<reference evidence="2 3" key="1">
    <citation type="submission" date="2020-01" db="EMBL/GenBank/DDBJ databases">
        <title>Paenibacillus soybeanensis sp. nov. isolated from the nodules of soybean (Glycine max(L.) Merr).</title>
        <authorList>
            <person name="Wang H."/>
        </authorList>
    </citation>
    <scope>NUCLEOTIDE SEQUENCE [LARGE SCALE GENOMIC DNA]</scope>
    <source>
        <strain evidence="2 3">T1</strain>
    </source>
</reference>
<evidence type="ECO:0000313" key="3">
    <source>
        <dbReference type="Proteomes" id="UP000665561"/>
    </source>
</evidence>
<dbReference type="PANTHER" id="PTHR36836:SF1">
    <property type="entry name" value="COLANIC ACID BIOSYNTHESIS PROTEIN WCAK"/>
    <property type="match status" value="1"/>
</dbReference>
<keyword evidence="2" id="KW-0808">Transferase</keyword>
<dbReference type="EMBL" id="JAAAMV010000009">
    <property type="protein sequence ID" value="NBD24838.1"/>
    <property type="molecule type" value="Genomic_DNA"/>
</dbReference>
<proteinExistence type="predicted"/>
<dbReference type="PANTHER" id="PTHR36836">
    <property type="entry name" value="COLANIC ACID BIOSYNTHESIS PROTEIN WCAK"/>
    <property type="match status" value="1"/>
</dbReference>
<evidence type="ECO:0000313" key="2">
    <source>
        <dbReference type="EMBL" id="NBD24838.1"/>
    </source>
</evidence>
<gene>
    <name evidence="2" type="ORF">GT019_13215</name>
</gene>
<protein>
    <submittedName>
        <fullName evidence="2">Polysaccharide pyruvyl transferase family protein</fullName>
    </submittedName>
</protein>
<sequence>MRKVLYLGWIGFNNLGDEWMWEMFRALADVHLKDEKHRVIPSLPQVEWKKVSEYDTIVLGGGSLIVPGYVDLVHDALELGKTVMVWGSGHDRLHRWAPSPDGRLAPESADESAAYRSKLKAVMEHSAYCGIRGPWTKDYIASLGALPKHLAISGDSAMLMNALHAGAAPQPAGRVDGQPSTIGINWGTTYNRLYGGSEEPVEDLLAETGRSLLALGYRLHLYSLWGPDREALARLYGKLGCDERVTFDPKVYPAADYVRLLAGFAATINFKLHANLLSAAANVPFVCIGYRFKSFDLMHGLDLADWIVASDDPRLGEKLTEKVQAAAAWREGYVGKLEEGRQAAYQSLVTPFREGLF</sequence>
<dbReference type="Pfam" id="PF04230">
    <property type="entry name" value="PS_pyruv_trans"/>
    <property type="match status" value="1"/>
</dbReference>
<dbReference type="RefSeq" id="WP_161743648.1">
    <property type="nucleotide sequence ID" value="NZ_JAAAMV010000009.1"/>
</dbReference>
<feature type="domain" description="Polysaccharide pyruvyl transferase" evidence="1">
    <location>
        <begin position="14"/>
        <end position="290"/>
    </location>
</feature>